<evidence type="ECO:0000256" key="2">
    <source>
        <dbReference type="ARBA" id="ARBA00022840"/>
    </source>
</evidence>
<name>A0ABN2IW56_9MICO</name>
<dbReference type="SUPFAM" id="SSF52540">
    <property type="entry name" value="P-loop containing nucleoside triphosphate hydrolases"/>
    <property type="match status" value="1"/>
</dbReference>
<dbReference type="CDD" id="cd06170">
    <property type="entry name" value="LuxR_C_like"/>
    <property type="match status" value="1"/>
</dbReference>
<dbReference type="Proteomes" id="UP001501138">
    <property type="component" value="Unassembled WGS sequence"/>
</dbReference>
<evidence type="ECO:0000259" key="3">
    <source>
        <dbReference type="PROSITE" id="PS50043"/>
    </source>
</evidence>
<dbReference type="PRINTS" id="PR00038">
    <property type="entry name" value="HTHLUXR"/>
</dbReference>
<keyword evidence="5" id="KW-1185">Reference proteome</keyword>
<dbReference type="SUPFAM" id="SSF48452">
    <property type="entry name" value="TPR-like"/>
    <property type="match status" value="1"/>
</dbReference>
<sequence length="936" mass="97539">MLLGRDAEVATIDRLLAGARLGTAGTLAVLGDPGVGKSALIEHAAARLGPEFRVLTATGTAAEAGLAFAGLSQLFAHELDLLGGLPARQAAALAAALAVGDVPDGGGGADGDADGEAGSDRLAVGAATLGILTRRAETGPVAVLVDDLHDLDAPSTQALLFAARRLSADRVAVILAARTPEIGALVDGLPALVLDGLTEAPARALLERTVGAPVTRDRFAELYDRAAGNPLALIELATHPEPLWPQVPGMPSTVPETITRAFARRVRRLPVATQDLLLVAAVSGGDASVTAGAAAALGLDPASLGAAEDAGLVTSAAGSIAFRHPLLRSVVYSGVPATRRRAVHRAVADALPPGDEDRRAWHLSESVWDPDGQVAGLLAAAAERAVGRAGYSVASTAYQRAATLSTTPAERDDRLLRAAGTAWAAGEAPRAVWLLDDLATQQPPPAVARSALELRATVAARTGALGESVAMLRRLARDTPSPDDRVHLLADAALTSFFLGATATSLELADDLEELLPSVTTSRARAQALVGCGIARVLAGRGGTAEIEAAVPLLEADDGLASDPRWWQWLMLVPLYLRDASDGTALGRRVPEVSRVATTADLPVLLFLRARGHAAGDEWDRATAEYSLAVDIARETGQQAPLAAALAGRSWHEARQGDADRCLADAREALVLCHEGDMHLLQAWVRFALGDLALSRGDVAVAVQELTGLEGLLAGHGMDDVDLAPVPELVEALLRSGEVAGARRRVAPFVAAAEAKGQPWARARAYRAKALVGPDTDVDEAFSEALALHDRTPDVFETARTQLAFGERLRRAGRRVDARERLRAALATFERLGAVRWADRAAAELTATGEVVHRSGDGWRAGLTPQELQVGLLLADGHTTREAAAALFLSPKTVEYHLRKVYTKLGIHSREELAASMTGTAAAGATPGQRAGPRHA</sequence>
<reference evidence="4 5" key="1">
    <citation type="journal article" date="2019" name="Int. J. Syst. Evol. Microbiol.">
        <title>The Global Catalogue of Microorganisms (GCM) 10K type strain sequencing project: providing services to taxonomists for standard genome sequencing and annotation.</title>
        <authorList>
            <consortium name="The Broad Institute Genomics Platform"/>
            <consortium name="The Broad Institute Genome Sequencing Center for Infectious Disease"/>
            <person name="Wu L."/>
            <person name="Ma J."/>
        </authorList>
    </citation>
    <scope>NUCLEOTIDE SEQUENCE [LARGE SCALE GENOMIC DNA]</scope>
    <source>
        <strain evidence="4 5">JCM 15589</strain>
    </source>
</reference>
<evidence type="ECO:0000313" key="4">
    <source>
        <dbReference type="EMBL" id="GAA1713018.1"/>
    </source>
</evidence>
<accession>A0ABN2IW56</accession>
<evidence type="ECO:0000256" key="1">
    <source>
        <dbReference type="ARBA" id="ARBA00022741"/>
    </source>
</evidence>
<keyword evidence="2" id="KW-0067">ATP-binding</keyword>
<dbReference type="InterPro" id="IPR000792">
    <property type="entry name" value="Tscrpt_reg_LuxR_C"/>
</dbReference>
<dbReference type="InterPro" id="IPR036388">
    <property type="entry name" value="WH-like_DNA-bd_sf"/>
</dbReference>
<evidence type="ECO:0000313" key="5">
    <source>
        <dbReference type="Proteomes" id="UP001501138"/>
    </source>
</evidence>
<dbReference type="PANTHER" id="PTHR16305">
    <property type="entry name" value="TESTICULAR SOLUBLE ADENYLYL CYCLASE"/>
    <property type="match status" value="1"/>
</dbReference>
<protein>
    <submittedName>
        <fullName evidence="4">LuxR family transcriptional regulator</fullName>
    </submittedName>
</protein>
<dbReference type="PANTHER" id="PTHR16305:SF35">
    <property type="entry name" value="TRANSCRIPTIONAL ACTIVATOR DOMAIN"/>
    <property type="match status" value="1"/>
</dbReference>
<comment type="caution">
    <text evidence="4">The sequence shown here is derived from an EMBL/GenBank/DDBJ whole genome shotgun (WGS) entry which is preliminary data.</text>
</comment>
<dbReference type="SMART" id="SM00421">
    <property type="entry name" value="HTH_LUXR"/>
    <property type="match status" value="1"/>
</dbReference>
<feature type="domain" description="HTH luxR-type" evidence="3">
    <location>
        <begin position="855"/>
        <end position="921"/>
    </location>
</feature>
<dbReference type="InterPro" id="IPR016032">
    <property type="entry name" value="Sig_transdc_resp-reg_C-effctor"/>
</dbReference>
<organism evidence="4 5">
    <name type="scientific">Isoptericola hypogeus</name>
    <dbReference type="NCBI Taxonomy" id="300179"/>
    <lineage>
        <taxon>Bacteria</taxon>
        <taxon>Bacillati</taxon>
        <taxon>Actinomycetota</taxon>
        <taxon>Actinomycetes</taxon>
        <taxon>Micrococcales</taxon>
        <taxon>Promicromonosporaceae</taxon>
        <taxon>Isoptericola</taxon>
    </lineage>
</organism>
<dbReference type="InterPro" id="IPR041664">
    <property type="entry name" value="AAA_16"/>
</dbReference>
<dbReference type="InterPro" id="IPR027417">
    <property type="entry name" value="P-loop_NTPase"/>
</dbReference>
<dbReference type="Pfam" id="PF13191">
    <property type="entry name" value="AAA_16"/>
    <property type="match status" value="1"/>
</dbReference>
<proteinExistence type="predicted"/>
<dbReference type="SMART" id="SM00382">
    <property type="entry name" value="AAA"/>
    <property type="match status" value="1"/>
</dbReference>
<dbReference type="EMBL" id="BAAAPM010000003">
    <property type="protein sequence ID" value="GAA1713018.1"/>
    <property type="molecule type" value="Genomic_DNA"/>
</dbReference>
<dbReference type="RefSeq" id="WP_344245626.1">
    <property type="nucleotide sequence ID" value="NZ_BAAAPM010000003.1"/>
</dbReference>
<dbReference type="InterPro" id="IPR003593">
    <property type="entry name" value="AAA+_ATPase"/>
</dbReference>
<dbReference type="InterPro" id="IPR011990">
    <property type="entry name" value="TPR-like_helical_dom_sf"/>
</dbReference>
<dbReference type="PROSITE" id="PS50043">
    <property type="entry name" value="HTH_LUXR_2"/>
    <property type="match status" value="1"/>
</dbReference>
<dbReference type="Gene3D" id="1.10.10.10">
    <property type="entry name" value="Winged helix-like DNA-binding domain superfamily/Winged helix DNA-binding domain"/>
    <property type="match status" value="1"/>
</dbReference>
<dbReference type="SUPFAM" id="SSF46894">
    <property type="entry name" value="C-terminal effector domain of the bipartite response regulators"/>
    <property type="match status" value="1"/>
</dbReference>
<dbReference type="Gene3D" id="1.25.40.10">
    <property type="entry name" value="Tetratricopeptide repeat domain"/>
    <property type="match status" value="1"/>
</dbReference>
<gene>
    <name evidence="4" type="ORF">GCM10009809_06450</name>
</gene>
<keyword evidence="1" id="KW-0547">Nucleotide-binding</keyword>
<dbReference type="Pfam" id="PF00196">
    <property type="entry name" value="GerE"/>
    <property type="match status" value="1"/>
</dbReference>